<evidence type="ECO:0000256" key="1">
    <source>
        <dbReference type="ARBA" id="ARBA00023002"/>
    </source>
</evidence>
<dbReference type="PANTHER" id="PTHR43747">
    <property type="entry name" value="FAD-BINDING PROTEIN"/>
    <property type="match status" value="1"/>
</dbReference>
<dbReference type="AlphaFoldDB" id="A0A250KT88"/>
<dbReference type="PANTHER" id="PTHR43747:SF1">
    <property type="entry name" value="SLR1998 PROTEIN"/>
    <property type="match status" value="1"/>
</dbReference>
<dbReference type="InterPro" id="IPR036188">
    <property type="entry name" value="FAD/NAD-bd_sf"/>
</dbReference>
<evidence type="ECO:0000313" key="3">
    <source>
        <dbReference type="EMBL" id="BBA34782.1"/>
    </source>
</evidence>
<dbReference type="InterPro" id="IPR006076">
    <property type="entry name" value="FAD-dep_OxRdtase"/>
</dbReference>
<accession>A0A250KT88</accession>
<dbReference type="Pfam" id="PF01266">
    <property type="entry name" value="DAO"/>
    <property type="match status" value="1"/>
</dbReference>
<protein>
    <submittedName>
        <fullName evidence="3">Putative oxidoreductase, FAD-binding</fullName>
    </submittedName>
</protein>
<gene>
    <name evidence="3" type="ORF">sS8_2837</name>
</gene>
<dbReference type="Pfam" id="PF04820">
    <property type="entry name" value="Trp_halogenase"/>
    <property type="match status" value="1"/>
</dbReference>
<name>A0A250KT88_9GAMM</name>
<sequence length="426" mass="48068">MSESCDVLVIGGGPAGSSIAAMLAEKDWHVVLLEKDRHPRFHIGESLLPLSLPYLERLGVLEEVEKIGLRKYAAEFDSIYHGTCSSFPFAEALDKSHPYAFEVKRAEFDHILLQNAAAKGAEVHEGCRVTAVELDGDRAERVSATDEHGKEHVWQPRFLVDASGRDTFLADRLGTKERNKKHSSAAIFGHFEGAERRTGQAEGNISIYWFDHGWFWMIPLKGDLMSVGAVCWPYYLKSRKTPVEQFLFDTIALCPPVQGRLKNARLVSPVTATGNYSYTSKKLRGKNYLLVGDAFAFIDPVFSSGVHFALYGALSGAETVDGILREPESADKRLKRYEKSVRRGLKTFSWFIYRVTTPSMRDLIIHPHNRWRIKEGVISLLAGDLFRNTPVASKLLMFKIIYYLKSLFDPVNNYAAHKRRRQNIAS</sequence>
<proteinExistence type="predicted"/>
<feature type="domain" description="FAD dependent oxidoreductase" evidence="2">
    <location>
        <begin position="6"/>
        <end position="39"/>
    </location>
</feature>
<reference evidence="3 4" key="1">
    <citation type="submission" date="2016-12" db="EMBL/GenBank/DDBJ databases">
        <title>Genome sequencing of Methylocaldum marinum.</title>
        <authorList>
            <person name="Takeuchi M."/>
            <person name="Kamagata Y."/>
            <person name="Hiraoka S."/>
            <person name="Oshima K."/>
            <person name="Hattori M."/>
            <person name="Iwasaki W."/>
        </authorList>
    </citation>
    <scope>NUCLEOTIDE SEQUENCE [LARGE SCALE GENOMIC DNA]</scope>
    <source>
        <strain evidence="3 4">S8</strain>
    </source>
</reference>
<dbReference type="RefSeq" id="WP_119630121.1">
    <property type="nucleotide sequence ID" value="NZ_AP017928.1"/>
</dbReference>
<dbReference type="Proteomes" id="UP000266313">
    <property type="component" value="Chromosome"/>
</dbReference>
<evidence type="ECO:0000259" key="2">
    <source>
        <dbReference type="Pfam" id="PF01266"/>
    </source>
</evidence>
<dbReference type="EMBL" id="AP017928">
    <property type="protein sequence ID" value="BBA34782.1"/>
    <property type="molecule type" value="Genomic_DNA"/>
</dbReference>
<keyword evidence="4" id="KW-1185">Reference proteome</keyword>
<dbReference type="GO" id="GO:0004497">
    <property type="term" value="F:monooxygenase activity"/>
    <property type="evidence" value="ECO:0007669"/>
    <property type="project" value="InterPro"/>
</dbReference>
<dbReference type="KEGG" id="mmai:sS8_2837"/>
<dbReference type="OrthoDB" id="9785276at2"/>
<dbReference type="InterPro" id="IPR006905">
    <property type="entry name" value="Flavin_halogenase"/>
</dbReference>
<dbReference type="InterPro" id="IPR050816">
    <property type="entry name" value="Flavin-dep_Halogenase_NPB"/>
</dbReference>
<organism evidence="3 4">
    <name type="scientific">Methylocaldum marinum</name>
    <dbReference type="NCBI Taxonomy" id="1432792"/>
    <lineage>
        <taxon>Bacteria</taxon>
        <taxon>Pseudomonadati</taxon>
        <taxon>Pseudomonadota</taxon>
        <taxon>Gammaproteobacteria</taxon>
        <taxon>Methylococcales</taxon>
        <taxon>Methylococcaceae</taxon>
        <taxon>Methylocaldum</taxon>
    </lineage>
</organism>
<dbReference type="Gene3D" id="3.50.50.60">
    <property type="entry name" value="FAD/NAD(P)-binding domain"/>
    <property type="match status" value="1"/>
</dbReference>
<evidence type="ECO:0000313" key="4">
    <source>
        <dbReference type="Proteomes" id="UP000266313"/>
    </source>
</evidence>
<dbReference type="SUPFAM" id="SSF51905">
    <property type="entry name" value="FAD/NAD(P)-binding domain"/>
    <property type="match status" value="1"/>
</dbReference>
<keyword evidence="1" id="KW-0560">Oxidoreductase</keyword>